<evidence type="ECO:0000313" key="1">
    <source>
        <dbReference type="EMBL" id="EHG99845.1"/>
    </source>
</evidence>
<dbReference type="eggNOG" id="COG1216">
    <property type="taxonomic scope" value="Bacteria"/>
</dbReference>
<organism evidence="1 2">
    <name type="scientific">Paraprevotella clara YIT 11840</name>
    <dbReference type="NCBI Taxonomy" id="762968"/>
    <lineage>
        <taxon>Bacteria</taxon>
        <taxon>Pseudomonadati</taxon>
        <taxon>Bacteroidota</taxon>
        <taxon>Bacteroidia</taxon>
        <taxon>Bacteroidales</taxon>
        <taxon>Prevotellaceae</taxon>
        <taxon>Paraprevotella</taxon>
    </lineage>
</organism>
<keyword evidence="2" id="KW-1185">Reference proteome</keyword>
<accession>G5SSC7</accession>
<dbReference type="HOGENOM" id="CLU_080399_1_0_10"/>
<dbReference type="EMBL" id="AFFY01000032">
    <property type="protein sequence ID" value="EHG99845.1"/>
    <property type="molecule type" value="Genomic_DNA"/>
</dbReference>
<sequence length="204" mass="24374">MKERDCVIAAIGKDSLHQNWIKGYKNFDLHLIIYDDSYDKYKNDTEYICSMKGYKLKLVYKYMNRHPEYLEKYEYFFIPDDDILMDSQNINNLFMLMRGYNLQIAQPGLSDSYYTYPHTLRNKLSVLHYTSFVEMMFPCFSKNALRKVLHTFNANESGWGTEWHWPILIDSNQKDMAVIDCLKAIHTRPVQSYRPQNVKKEMIT</sequence>
<dbReference type="Proteomes" id="UP000003598">
    <property type="component" value="Unassembled WGS sequence"/>
</dbReference>
<dbReference type="PATRIC" id="fig|762968.3.peg.2027"/>
<dbReference type="PANTHER" id="PTHR31210">
    <property type="entry name" value="OS06G0731900 PROTEIN"/>
    <property type="match status" value="1"/>
</dbReference>
<dbReference type="InterPro" id="IPR007877">
    <property type="entry name" value="DUF707"/>
</dbReference>
<dbReference type="PANTHER" id="PTHR31210:SF68">
    <property type="entry name" value="OS06G0727800 PROTEIN"/>
    <property type="match status" value="1"/>
</dbReference>
<dbReference type="GeneID" id="93557698"/>
<dbReference type="STRING" id="762968.HMPREF9441_02277"/>
<reference evidence="1 2" key="1">
    <citation type="submission" date="2011-03" db="EMBL/GenBank/DDBJ databases">
        <authorList>
            <person name="Weinstock G."/>
            <person name="Sodergren E."/>
            <person name="Clifton S."/>
            <person name="Fulton L."/>
            <person name="Fulton B."/>
            <person name="Courtney L."/>
            <person name="Fronick C."/>
            <person name="Harrison M."/>
            <person name="Strong C."/>
            <person name="Farmer C."/>
            <person name="Delahaunty K."/>
            <person name="Markovic C."/>
            <person name="Hall O."/>
            <person name="Minx P."/>
            <person name="Tomlinson C."/>
            <person name="Mitreva M."/>
            <person name="Hou S."/>
            <person name="Chen J."/>
            <person name="Wollam A."/>
            <person name="Pepin K.H."/>
            <person name="Johnson M."/>
            <person name="Bhonagiri V."/>
            <person name="Zhang X."/>
            <person name="Suruliraj S."/>
            <person name="Warren W."/>
            <person name="Chinwalla A."/>
            <person name="Mardis E.R."/>
            <person name="Wilson R.K."/>
        </authorList>
    </citation>
    <scope>NUCLEOTIDE SEQUENCE [LARGE SCALE GENOMIC DNA]</scope>
    <source>
        <strain evidence="1 2">YIT 11840</strain>
    </source>
</reference>
<dbReference type="AlphaFoldDB" id="G5SSC7"/>
<dbReference type="RefSeq" id="WP_008620685.1">
    <property type="nucleotide sequence ID" value="NZ_JH376604.1"/>
</dbReference>
<evidence type="ECO:0008006" key="3">
    <source>
        <dbReference type="Google" id="ProtNLM"/>
    </source>
</evidence>
<dbReference type="OrthoDB" id="2938920at2"/>
<gene>
    <name evidence="1" type="ORF">HMPREF9441_02277</name>
</gene>
<evidence type="ECO:0000313" key="2">
    <source>
        <dbReference type="Proteomes" id="UP000003598"/>
    </source>
</evidence>
<comment type="caution">
    <text evidence="1">The sequence shown here is derived from an EMBL/GenBank/DDBJ whole genome shotgun (WGS) entry which is preliminary data.</text>
</comment>
<protein>
    <recommendedName>
        <fullName evidence="3">DUF707 domain-containing protein</fullName>
    </recommendedName>
</protein>
<dbReference type="Pfam" id="PF05212">
    <property type="entry name" value="DUF707"/>
    <property type="match status" value="1"/>
</dbReference>
<proteinExistence type="predicted"/>
<name>G5SSC7_9BACT</name>